<organism evidence="1 2">
    <name type="scientific">Acinetobacter seifertii</name>
    <dbReference type="NCBI Taxonomy" id="1530123"/>
    <lineage>
        <taxon>Bacteria</taxon>
        <taxon>Pseudomonadati</taxon>
        <taxon>Pseudomonadota</taxon>
        <taxon>Gammaproteobacteria</taxon>
        <taxon>Moraxellales</taxon>
        <taxon>Moraxellaceae</taxon>
        <taxon>Acinetobacter</taxon>
        <taxon>Acinetobacter calcoaceticus/baumannii complex</taxon>
    </lineage>
</organism>
<dbReference type="Proteomes" id="UP000683517">
    <property type="component" value="Chromosome"/>
</dbReference>
<reference evidence="1 2" key="1">
    <citation type="submission" date="2021-06" db="EMBL/GenBank/DDBJ databases">
        <title>FDA dAtabase for Regulatory Grade micrObial Sequences (FDA-ARGOS): Supporting development and validation of Infectious Disease Dx tests.</title>
        <authorList>
            <person name="Sproer C."/>
            <person name="Gronow S."/>
            <person name="Severitt S."/>
            <person name="Schroder I."/>
            <person name="Tallon L."/>
            <person name="Sadzewicz L."/>
            <person name="Zhao X."/>
            <person name="Boylan J."/>
            <person name="Ott S."/>
            <person name="Bowen H."/>
            <person name="Vavikolanu K."/>
            <person name="Mehta A."/>
            <person name="Aluvathingal J."/>
            <person name="Nadendla S."/>
            <person name="Lowell S."/>
            <person name="Myers T."/>
            <person name="Yan Y."/>
        </authorList>
    </citation>
    <scope>NUCLEOTIDE SEQUENCE [LARGE SCALE GENOMIC DNA]</scope>
    <source>
        <strain evidence="1 2">FDAARGOS 1400</strain>
    </source>
</reference>
<gene>
    <name evidence="1" type="ORF">I6L30_06670</name>
</gene>
<proteinExistence type="predicted"/>
<accession>A0ABX8L9Z7</accession>
<dbReference type="EMBL" id="CP077365">
    <property type="protein sequence ID" value="QXB47678.1"/>
    <property type="molecule type" value="Genomic_DNA"/>
</dbReference>
<sequence>MKICSKVRNRKEALEGMALIENKALENNGRVALSDSIRYQWLALVAASYGAEECQFKSKDLAKGASHE</sequence>
<name>A0ABX8L9Z7_9GAMM</name>
<dbReference type="RefSeq" id="WP_216985587.1">
    <property type="nucleotide sequence ID" value="NZ_CP077365.1"/>
</dbReference>
<evidence type="ECO:0000313" key="2">
    <source>
        <dbReference type="Proteomes" id="UP000683517"/>
    </source>
</evidence>
<protein>
    <submittedName>
        <fullName evidence="1">Uncharacterized protein</fullName>
    </submittedName>
</protein>
<keyword evidence="2" id="KW-1185">Reference proteome</keyword>
<evidence type="ECO:0000313" key="1">
    <source>
        <dbReference type="EMBL" id="QXB47678.1"/>
    </source>
</evidence>